<proteinExistence type="predicted"/>
<dbReference type="Proteomes" id="UP001500908">
    <property type="component" value="Unassembled WGS sequence"/>
</dbReference>
<sequence>MGRLNEKPGTPDSVTGSASGSNITVNVSTQRIDLTMPLESGTGGVPALRGGAQKDGAQPGVMIVRRW</sequence>
<feature type="compositionally biased region" description="Polar residues" evidence="1">
    <location>
        <begin position="12"/>
        <end position="32"/>
    </location>
</feature>
<reference evidence="3" key="1">
    <citation type="journal article" date="2019" name="Int. J. Syst. Evol. Microbiol.">
        <title>The Global Catalogue of Microorganisms (GCM) 10K type strain sequencing project: providing services to taxonomists for standard genome sequencing and annotation.</title>
        <authorList>
            <consortium name="The Broad Institute Genomics Platform"/>
            <consortium name="The Broad Institute Genome Sequencing Center for Infectious Disease"/>
            <person name="Wu L."/>
            <person name="Ma J."/>
        </authorList>
    </citation>
    <scope>NUCLEOTIDE SEQUENCE [LARGE SCALE GENOMIC DNA]</scope>
    <source>
        <strain evidence="3">JCM 17137</strain>
    </source>
</reference>
<feature type="region of interest" description="Disordered" evidence="1">
    <location>
        <begin position="1"/>
        <end position="67"/>
    </location>
</feature>
<comment type="caution">
    <text evidence="2">The sequence shown here is derived from an EMBL/GenBank/DDBJ whole genome shotgun (WGS) entry which is preliminary data.</text>
</comment>
<organism evidence="2 3">
    <name type="scientific">Salinactinospora qingdaonensis</name>
    <dbReference type="NCBI Taxonomy" id="702744"/>
    <lineage>
        <taxon>Bacteria</taxon>
        <taxon>Bacillati</taxon>
        <taxon>Actinomycetota</taxon>
        <taxon>Actinomycetes</taxon>
        <taxon>Streptosporangiales</taxon>
        <taxon>Nocardiopsidaceae</taxon>
        <taxon>Salinactinospora</taxon>
    </lineage>
</organism>
<protein>
    <submittedName>
        <fullName evidence="2">Uncharacterized protein</fullName>
    </submittedName>
</protein>
<name>A0ABP7FW12_9ACTN</name>
<keyword evidence="3" id="KW-1185">Reference proteome</keyword>
<gene>
    <name evidence="2" type="ORF">GCM10022402_31200</name>
</gene>
<dbReference type="EMBL" id="BAABDD010000014">
    <property type="protein sequence ID" value="GAA3749799.1"/>
    <property type="molecule type" value="Genomic_DNA"/>
</dbReference>
<evidence type="ECO:0000313" key="3">
    <source>
        <dbReference type="Proteomes" id="UP001500908"/>
    </source>
</evidence>
<evidence type="ECO:0000313" key="2">
    <source>
        <dbReference type="EMBL" id="GAA3749799.1"/>
    </source>
</evidence>
<accession>A0ABP7FW12</accession>
<evidence type="ECO:0000256" key="1">
    <source>
        <dbReference type="SAM" id="MobiDB-lite"/>
    </source>
</evidence>